<reference evidence="2" key="1">
    <citation type="submission" date="2015-04" db="UniProtKB">
        <authorList>
            <consortium name="EnsemblPlants"/>
        </authorList>
    </citation>
    <scope>IDENTIFICATION</scope>
    <source>
        <strain evidence="2">SL10</strain>
    </source>
</reference>
<dbReference type="AlphaFoldDB" id="A0A0E0IRG0"/>
<organism evidence="2">
    <name type="scientific">Oryza nivara</name>
    <name type="common">Indian wild rice</name>
    <name type="synonym">Oryza sativa f. spontanea</name>
    <dbReference type="NCBI Taxonomy" id="4536"/>
    <lineage>
        <taxon>Eukaryota</taxon>
        <taxon>Viridiplantae</taxon>
        <taxon>Streptophyta</taxon>
        <taxon>Embryophyta</taxon>
        <taxon>Tracheophyta</taxon>
        <taxon>Spermatophyta</taxon>
        <taxon>Magnoliopsida</taxon>
        <taxon>Liliopsida</taxon>
        <taxon>Poales</taxon>
        <taxon>Poaceae</taxon>
        <taxon>BOP clade</taxon>
        <taxon>Oryzoideae</taxon>
        <taxon>Oryzeae</taxon>
        <taxon>Oryzinae</taxon>
        <taxon>Oryza</taxon>
    </lineage>
</organism>
<sequence>MDGIQSGAIWESPDGEVAGKSSDIFPSLDLATSADYLAAVADGLRRGRFAAVDDASPATEAEGNVVKRQQQLLANLAGDGGGGGHGGEAATVAGELERKPLPSRGLLDDLAFASSVPSGGSG</sequence>
<protein>
    <submittedName>
        <fullName evidence="2">Uncharacterized protein</fullName>
    </submittedName>
</protein>
<reference evidence="2" key="2">
    <citation type="submission" date="2018-04" db="EMBL/GenBank/DDBJ databases">
        <title>OnivRS2 (Oryza nivara Reference Sequence Version 2).</title>
        <authorList>
            <person name="Zhang J."/>
            <person name="Kudrna D."/>
            <person name="Lee S."/>
            <person name="Talag J."/>
            <person name="Rajasekar S."/>
            <person name="Welchert J."/>
            <person name="Hsing Y.-I."/>
            <person name="Wing R.A."/>
        </authorList>
    </citation>
    <scope>NUCLEOTIDE SEQUENCE [LARGE SCALE GENOMIC DNA]</scope>
</reference>
<dbReference type="Gramene" id="ONIVA10G07700.1">
    <property type="protein sequence ID" value="ONIVA10G07700.1"/>
    <property type="gene ID" value="ONIVA10G07700"/>
</dbReference>
<dbReference type="HOGENOM" id="CLU_2030463_0_0_1"/>
<evidence type="ECO:0000313" key="3">
    <source>
        <dbReference type="Proteomes" id="UP000006591"/>
    </source>
</evidence>
<accession>A0A0E0IRG0</accession>
<evidence type="ECO:0000256" key="1">
    <source>
        <dbReference type="SAM" id="MobiDB-lite"/>
    </source>
</evidence>
<evidence type="ECO:0000313" key="2">
    <source>
        <dbReference type="EnsemblPlants" id="ONIVA10G07700.1"/>
    </source>
</evidence>
<proteinExistence type="predicted"/>
<feature type="region of interest" description="Disordered" evidence="1">
    <location>
        <begin position="76"/>
        <end position="97"/>
    </location>
</feature>
<dbReference type="Proteomes" id="UP000006591">
    <property type="component" value="Chromosome 10"/>
</dbReference>
<dbReference type="EnsemblPlants" id="ONIVA10G07700.1">
    <property type="protein sequence ID" value="ONIVA10G07700.1"/>
    <property type="gene ID" value="ONIVA10G07700"/>
</dbReference>
<name>A0A0E0IRG0_ORYNI</name>
<keyword evidence="3" id="KW-1185">Reference proteome</keyword>
<feature type="compositionally biased region" description="Gly residues" evidence="1">
    <location>
        <begin position="78"/>
        <end position="87"/>
    </location>
</feature>